<evidence type="ECO:0000313" key="2">
    <source>
        <dbReference type="EMBL" id="GGA36255.1"/>
    </source>
</evidence>
<dbReference type="SUPFAM" id="SSF88697">
    <property type="entry name" value="PUA domain-like"/>
    <property type="match status" value="1"/>
</dbReference>
<dbReference type="InterPro" id="IPR015947">
    <property type="entry name" value="PUA-like_sf"/>
</dbReference>
<dbReference type="Gene3D" id="2.30.130.30">
    <property type="entry name" value="Hypothetical protein"/>
    <property type="match status" value="1"/>
</dbReference>
<organism evidence="2 3">
    <name type="scientific">Hafnia psychrotolerans</name>
    <dbReference type="NCBI Taxonomy" id="1477018"/>
    <lineage>
        <taxon>Bacteria</taxon>
        <taxon>Pseudomonadati</taxon>
        <taxon>Pseudomonadota</taxon>
        <taxon>Gammaproteobacteria</taxon>
        <taxon>Enterobacterales</taxon>
        <taxon>Hafniaceae</taxon>
        <taxon>Hafnia</taxon>
    </lineage>
</organism>
<dbReference type="InterPro" id="IPR007374">
    <property type="entry name" value="ASCH_domain"/>
</dbReference>
<comment type="caution">
    <text evidence="2">The sequence shown here is derived from an EMBL/GenBank/DDBJ whole genome shotgun (WGS) entry which is preliminary data.</text>
</comment>
<keyword evidence="3" id="KW-1185">Reference proteome</keyword>
<evidence type="ECO:0000313" key="3">
    <source>
        <dbReference type="Proteomes" id="UP000627464"/>
    </source>
</evidence>
<dbReference type="EMBL" id="BMFZ01000002">
    <property type="protein sequence ID" value="GGA36255.1"/>
    <property type="molecule type" value="Genomic_DNA"/>
</dbReference>
<sequence>MLINIDEIPMKALSIVRPAGTRIANGLKTLEIRRWKPDVRTGEEILLVENEHFLTTDGQGEVGTAVAIITLGDIREFRQEDILEACASYYEAGWFAWEIKTIKKIENPFPIRAERKFYEIDDSVLNSARLIRVR</sequence>
<gene>
    <name evidence="2" type="ORF">GCM10011328_08860</name>
</gene>
<accession>A0ABQ1G413</accession>
<name>A0ABQ1G413_9GAMM</name>
<reference evidence="3" key="1">
    <citation type="journal article" date="2019" name="Int. J. Syst. Evol. Microbiol.">
        <title>The Global Catalogue of Microorganisms (GCM) 10K type strain sequencing project: providing services to taxonomists for standard genome sequencing and annotation.</title>
        <authorList>
            <consortium name="The Broad Institute Genomics Platform"/>
            <consortium name="The Broad Institute Genome Sequencing Center for Infectious Disease"/>
            <person name="Wu L."/>
            <person name="Ma J."/>
        </authorList>
    </citation>
    <scope>NUCLEOTIDE SEQUENCE [LARGE SCALE GENOMIC DNA]</scope>
    <source>
        <strain evidence="3">CGMCC 1.12806</strain>
    </source>
</reference>
<dbReference type="Proteomes" id="UP000627464">
    <property type="component" value="Unassembled WGS sequence"/>
</dbReference>
<evidence type="ECO:0000259" key="1">
    <source>
        <dbReference type="Pfam" id="PF04266"/>
    </source>
</evidence>
<dbReference type="Pfam" id="PF04266">
    <property type="entry name" value="ASCH"/>
    <property type="match status" value="1"/>
</dbReference>
<protein>
    <submittedName>
        <fullName evidence="2">RNA-binding protein</fullName>
    </submittedName>
</protein>
<feature type="domain" description="ASCH" evidence="1">
    <location>
        <begin position="14"/>
        <end position="88"/>
    </location>
</feature>
<proteinExistence type="predicted"/>